<dbReference type="InterPro" id="IPR004843">
    <property type="entry name" value="Calcineurin-like_PHP"/>
</dbReference>
<dbReference type="RefSeq" id="WP_191041422.1">
    <property type="nucleotide sequence ID" value="NZ_JACXAA010000009.1"/>
</dbReference>
<feature type="domain" description="Calcineurin-like phosphoesterase" evidence="2">
    <location>
        <begin position="241"/>
        <end position="468"/>
    </location>
</feature>
<dbReference type="GO" id="GO:0003993">
    <property type="term" value="F:acid phosphatase activity"/>
    <property type="evidence" value="ECO:0007669"/>
    <property type="project" value="InterPro"/>
</dbReference>
<accession>A0A927B5W2</accession>
<dbReference type="Pfam" id="PF00149">
    <property type="entry name" value="Metallophos"/>
    <property type="match status" value="1"/>
</dbReference>
<evidence type="ECO:0000259" key="3">
    <source>
        <dbReference type="Pfam" id="PF16656"/>
    </source>
</evidence>
<proteinExistence type="predicted"/>
<dbReference type="SUPFAM" id="SSF49363">
    <property type="entry name" value="Purple acid phosphatase, N-terminal domain"/>
    <property type="match status" value="1"/>
</dbReference>
<dbReference type="Proteomes" id="UP000653797">
    <property type="component" value="Unassembled WGS sequence"/>
</dbReference>
<protein>
    <submittedName>
        <fullName evidence="4">Metallophosphoesterase family protein</fullName>
    </submittedName>
</protein>
<keyword evidence="5" id="KW-1185">Reference proteome</keyword>
<evidence type="ECO:0000313" key="5">
    <source>
        <dbReference type="Proteomes" id="UP000653797"/>
    </source>
</evidence>
<sequence length="938" mass="100344">MLLPIRTNGHVSLSTPDRNYTVSSRIRGLRYWFLLLTIWTGSTAKARASLLAGDVAWAGCSIINLPAADEGGTQIRLEINRKKSTFSAPDVSSDFSGYRTTRLLSGTATATGAVSSPVAITGRKTEHVSASPVGTPIGNAPPDPILLRGPYLQNASSTAMTLRWRTDVPSQGVVRYGTSADALTGMVSELTPTIDHEVRLTGLNPQTQYFYSIGTSVQVLEGGSTNYFYTFPPEGTSKKVRIWSLGDFGIGSTRQTSVKNQMKNYLASQGDPYVDLFLWLGDNAYGEGTDGQYQTNVFNRDPVTAPWSYGYEKIMKQSPIFATPGNHDYGNGNTGLRRNLAIPYYDIVTNPTQGEAGGVPSGTESYYSFNYGQIHFVSLDSDRYEDAMSTERFVENKPQISWLKQDLAAAQANPHIKWIIAFWHHPPYTRGTHNSDTDSQLTDVRENLLPILEQYKVDLVMNGHSHVYERTRLQKGNYGASTSYNPAVHNPEAGSNANSSGRFDGSANSCYYFKSRQSSGNEGTVYVVNGHGGASGGRQAAWPLAQMASAYDETSGGSMYLEIEGGILTAKMIAGANGMVVDQFTIVKDADSFAIPASTTVSRAATCECTDKADNKTHYTDASLNKLLSIQKNGQTIGTVGDGTFELNVLGVGATRIAVNSPANYVSTPGGWVTMNRHFTLRPTTEPASPVNVSFYCQQADVEAINALLTPDLTANQLYAFHMNNVSAANVNPSSGQHNVPLAATYDADGAFIYKPGSNASVTTWKYTSLGNDNYQAETVVARLFGGGGLGGPNPIATPDLTPVLYARPTAVYGPSDISVVVDVIETNGVASSGLITLKITQDSNLLLSLPTSATSLGGRQVNNDVWQLSGPAGGYYVLSTNQSVAAGNRLSVGLLGSFRSGASTGGLSVSGTLLAGSGGEQKLNNNVDADKIDYFQQ</sequence>
<evidence type="ECO:0000313" key="4">
    <source>
        <dbReference type="EMBL" id="MBD2755807.1"/>
    </source>
</evidence>
<evidence type="ECO:0000259" key="2">
    <source>
        <dbReference type="Pfam" id="PF00149"/>
    </source>
</evidence>
<dbReference type="EMBL" id="JACXAA010000009">
    <property type="protein sequence ID" value="MBD2755807.1"/>
    <property type="molecule type" value="Genomic_DNA"/>
</dbReference>
<dbReference type="PANTHER" id="PTHR22953">
    <property type="entry name" value="ACID PHOSPHATASE RELATED"/>
    <property type="match status" value="1"/>
</dbReference>
<dbReference type="InterPro" id="IPR039331">
    <property type="entry name" value="PAPs-like"/>
</dbReference>
<reference evidence="4" key="1">
    <citation type="submission" date="2020-09" db="EMBL/GenBank/DDBJ databases">
        <authorList>
            <person name="Kim M.K."/>
        </authorList>
    </citation>
    <scope>NUCLEOTIDE SEQUENCE</scope>
    <source>
        <strain evidence="4">BT704</strain>
    </source>
</reference>
<dbReference type="Pfam" id="PF16656">
    <property type="entry name" value="Pur_ac_phosph_N"/>
    <property type="match status" value="1"/>
</dbReference>
<dbReference type="Gene3D" id="3.60.21.10">
    <property type="match status" value="1"/>
</dbReference>
<dbReference type="Gene3D" id="2.60.40.380">
    <property type="entry name" value="Purple acid phosphatase-like, N-terminal"/>
    <property type="match status" value="1"/>
</dbReference>
<dbReference type="InterPro" id="IPR029052">
    <property type="entry name" value="Metallo-depent_PP-like"/>
</dbReference>
<name>A0A927B5W2_9BACT</name>
<feature type="domain" description="Purple acid phosphatase N-terminal" evidence="3">
    <location>
        <begin position="152"/>
        <end position="218"/>
    </location>
</feature>
<dbReference type="InterPro" id="IPR008963">
    <property type="entry name" value="Purple_acid_Pase-like_N"/>
</dbReference>
<comment type="caution">
    <text evidence="4">The sequence shown here is derived from an EMBL/GenBank/DDBJ whole genome shotgun (WGS) entry which is preliminary data.</text>
</comment>
<dbReference type="InterPro" id="IPR015914">
    <property type="entry name" value="PAPs_N"/>
</dbReference>
<organism evidence="4 5">
    <name type="scientific">Spirosoma validum</name>
    <dbReference type="NCBI Taxonomy" id="2771355"/>
    <lineage>
        <taxon>Bacteria</taxon>
        <taxon>Pseudomonadati</taxon>
        <taxon>Bacteroidota</taxon>
        <taxon>Cytophagia</taxon>
        <taxon>Cytophagales</taxon>
        <taxon>Cytophagaceae</taxon>
        <taxon>Spirosoma</taxon>
    </lineage>
</organism>
<evidence type="ECO:0000256" key="1">
    <source>
        <dbReference type="ARBA" id="ARBA00022729"/>
    </source>
</evidence>
<keyword evidence="1" id="KW-0732">Signal</keyword>
<dbReference type="PANTHER" id="PTHR22953:SF153">
    <property type="entry name" value="PURPLE ACID PHOSPHATASE"/>
    <property type="match status" value="1"/>
</dbReference>
<dbReference type="GO" id="GO:0046872">
    <property type="term" value="F:metal ion binding"/>
    <property type="evidence" value="ECO:0007669"/>
    <property type="project" value="InterPro"/>
</dbReference>
<dbReference type="SUPFAM" id="SSF56300">
    <property type="entry name" value="Metallo-dependent phosphatases"/>
    <property type="match status" value="1"/>
</dbReference>
<dbReference type="AlphaFoldDB" id="A0A927B5W2"/>
<gene>
    <name evidence="4" type="ORF">IC230_23090</name>
</gene>